<feature type="region of interest" description="Disordered" evidence="1">
    <location>
        <begin position="165"/>
        <end position="188"/>
    </location>
</feature>
<evidence type="ECO:0000256" key="1">
    <source>
        <dbReference type="SAM" id="MobiDB-lite"/>
    </source>
</evidence>
<evidence type="ECO:0000313" key="2">
    <source>
        <dbReference type="EMBL" id="VDN20880.1"/>
    </source>
</evidence>
<keyword evidence="3" id="KW-1185">Reference proteome</keyword>
<dbReference type="Proteomes" id="UP000271889">
    <property type="component" value="Unassembled WGS sequence"/>
</dbReference>
<sequence length="188" mass="21156">MMDITPTVTSDDDMAAELVLIREHYRESQHQTDNSYLKKLHATYDTDGTIRVDLCMANAQTSGTVRNPILILSSHPLCDKIIAHYHYQLFHAGPSHLITALRERCVTCKRYQGRAYVYARAPDLPILGLHTSPDGSIRSAKLGTGKRGVVEHATNHLLPLEVVEEEDPERDCQHRAKAKKHHRGASRT</sequence>
<gene>
    <name evidence="2" type="ORF">CGOC_LOCUS8902</name>
</gene>
<name>A0A3P7M4Q4_CYLGO</name>
<dbReference type="OrthoDB" id="8019190at2759"/>
<proteinExistence type="predicted"/>
<evidence type="ECO:0000313" key="3">
    <source>
        <dbReference type="Proteomes" id="UP000271889"/>
    </source>
</evidence>
<evidence type="ECO:0008006" key="4">
    <source>
        <dbReference type="Google" id="ProtNLM"/>
    </source>
</evidence>
<protein>
    <recommendedName>
        <fullName evidence="4">Integrase zinc-binding domain-containing protein</fullName>
    </recommendedName>
</protein>
<reference evidence="2 3" key="1">
    <citation type="submission" date="2018-11" db="EMBL/GenBank/DDBJ databases">
        <authorList>
            <consortium name="Pathogen Informatics"/>
        </authorList>
    </citation>
    <scope>NUCLEOTIDE SEQUENCE [LARGE SCALE GENOMIC DNA]</scope>
</reference>
<dbReference type="AlphaFoldDB" id="A0A3P7M4Q4"/>
<dbReference type="EMBL" id="UYRV01105277">
    <property type="protein sequence ID" value="VDN20880.1"/>
    <property type="molecule type" value="Genomic_DNA"/>
</dbReference>
<accession>A0A3P7M4Q4</accession>
<feature type="compositionally biased region" description="Basic residues" evidence="1">
    <location>
        <begin position="175"/>
        <end position="188"/>
    </location>
</feature>
<organism evidence="2 3">
    <name type="scientific">Cylicostephanus goldi</name>
    <name type="common">Nematode worm</name>
    <dbReference type="NCBI Taxonomy" id="71465"/>
    <lineage>
        <taxon>Eukaryota</taxon>
        <taxon>Metazoa</taxon>
        <taxon>Ecdysozoa</taxon>
        <taxon>Nematoda</taxon>
        <taxon>Chromadorea</taxon>
        <taxon>Rhabditida</taxon>
        <taxon>Rhabditina</taxon>
        <taxon>Rhabditomorpha</taxon>
        <taxon>Strongyloidea</taxon>
        <taxon>Strongylidae</taxon>
        <taxon>Cylicostephanus</taxon>
    </lineage>
</organism>